<keyword evidence="5" id="KW-0539">Nucleus</keyword>
<reference evidence="8" key="1">
    <citation type="submission" date="2025-08" db="UniProtKB">
        <authorList>
            <consortium name="RefSeq"/>
        </authorList>
    </citation>
    <scope>IDENTIFICATION</scope>
</reference>
<dbReference type="Proteomes" id="UP000694867">
    <property type="component" value="Unplaced"/>
</dbReference>
<keyword evidence="4" id="KW-0158">Chromosome</keyword>
<protein>
    <submittedName>
        <fullName evidence="8">Integrator complex subunit 8</fullName>
    </submittedName>
</protein>
<sequence length="726" mass="82913">MSSSSVDKRQWFEFLLDENLLVEHLKQPDADPGSWELCLVLLSNSNDNPDKAFKKKMLALRIVALNNWDLGKLMSELPVHMQQLLLGEFCALTKTPHSNHWGSPHEAFAYALYCRWVLRYVFKSQVPVRGHRGLVVSLPGQTDPTYVAPDILEKLEKSLTEEADQCAEWLREFLKSPSVTMATHDCFSLRAPHFLIERGCKADEDTLKAETSLDLGSFLFFKERYNEARELLVTAQQLMPKSHSDYPRVEGFIVNFVEQEESTDEEMDHEDDDIIRRIDKVLEEKPTEERFLNETSSQSSVETRLLISQSASEILKLADQVPNGHTLNSDWQVLPTQLQGLVKNSRTHIILAKAIELRRLKKFSECSQLLKHLISAFPKADRLQWELAYTHIMEGVNILPSVEIILAGQRAQDMPVGMVNTAIIELLNEERYEAAANQDARGAIMAVVRPLAFCCLRIKESNHEQELWKNVISFLHVKRNHADADGCQALIFIIRRLRNKLAKGILISLLAHLYNVLRDDSNTSISHEYPQLWPPSLQDAPHYCLDTCAHLLQTCLHGARSPHWLKTHADLCFDQNYFSVALKHYIETLVSVTNFFTAPCSVPGLVDDTLYRRMAQCCAKLSCHTQAAILFQFMAAPDYAATFKSLNEKNCNDSCDSLYKYIWDTNILEFLANLHTRRGEIEAKKAVLSHMSMLELNSNNPKRVLEDAAARRKCAFLRTLAKQYFL</sequence>
<dbReference type="PANTHER" id="PTHR13350">
    <property type="entry name" value="INTEGRATOR COMPLEX SUBUNIT 8"/>
    <property type="match status" value="1"/>
</dbReference>
<evidence type="ECO:0000256" key="1">
    <source>
        <dbReference type="ARBA" id="ARBA00004123"/>
    </source>
</evidence>
<evidence type="ECO:0000256" key="3">
    <source>
        <dbReference type="ARBA" id="ARBA00007147"/>
    </source>
</evidence>
<dbReference type="GO" id="GO:0032039">
    <property type="term" value="C:integrator complex"/>
    <property type="evidence" value="ECO:0007669"/>
    <property type="project" value="TreeGrafter"/>
</dbReference>
<dbReference type="InterPro" id="IPR057980">
    <property type="entry name" value="TPR_INTS8"/>
</dbReference>
<comment type="subcellular location">
    <subcellularLocation>
        <location evidence="2">Chromosome</location>
    </subcellularLocation>
    <subcellularLocation>
        <location evidence="1">Nucleus</location>
    </subcellularLocation>
</comment>
<dbReference type="Pfam" id="PF25756">
    <property type="entry name" value="TPR_INTS8"/>
    <property type="match status" value="1"/>
</dbReference>
<feature type="domain" description="INTS8 TPR repeats" evidence="6">
    <location>
        <begin position="297"/>
        <end position="724"/>
    </location>
</feature>
<dbReference type="GO" id="GO:0005694">
    <property type="term" value="C:chromosome"/>
    <property type="evidence" value="ECO:0007669"/>
    <property type="project" value="UniProtKB-SubCell"/>
</dbReference>
<organism evidence="7 8">
    <name type="scientific">Galendromus occidentalis</name>
    <name type="common">western predatory mite</name>
    <dbReference type="NCBI Taxonomy" id="34638"/>
    <lineage>
        <taxon>Eukaryota</taxon>
        <taxon>Metazoa</taxon>
        <taxon>Ecdysozoa</taxon>
        <taxon>Arthropoda</taxon>
        <taxon>Chelicerata</taxon>
        <taxon>Arachnida</taxon>
        <taxon>Acari</taxon>
        <taxon>Parasitiformes</taxon>
        <taxon>Mesostigmata</taxon>
        <taxon>Gamasina</taxon>
        <taxon>Phytoseioidea</taxon>
        <taxon>Phytoseiidae</taxon>
        <taxon>Typhlodrominae</taxon>
        <taxon>Galendromus</taxon>
    </lineage>
</organism>
<evidence type="ECO:0000259" key="6">
    <source>
        <dbReference type="Pfam" id="PF25756"/>
    </source>
</evidence>
<evidence type="ECO:0000256" key="2">
    <source>
        <dbReference type="ARBA" id="ARBA00004286"/>
    </source>
</evidence>
<evidence type="ECO:0000256" key="5">
    <source>
        <dbReference type="ARBA" id="ARBA00023242"/>
    </source>
</evidence>
<dbReference type="PANTHER" id="PTHR13350:SF1">
    <property type="entry name" value="INTEGRATOR COMPLEX SUBUNIT 8"/>
    <property type="match status" value="1"/>
</dbReference>
<evidence type="ECO:0000313" key="8">
    <source>
        <dbReference type="RefSeq" id="XP_003745952.1"/>
    </source>
</evidence>
<evidence type="ECO:0000313" key="7">
    <source>
        <dbReference type="Proteomes" id="UP000694867"/>
    </source>
</evidence>
<dbReference type="GeneID" id="100900070"/>
<dbReference type="InterPro" id="IPR038751">
    <property type="entry name" value="INTS8"/>
</dbReference>
<proteinExistence type="inferred from homology"/>
<dbReference type="CTD" id="55656"/>
<dbReference type="AlphaFoldDB" id="A0AAJ6QU77"/>
<dbReference type="KEGG" id="goe:100900070"/>
<dbReference type="RefSeq" id="XP_003745952.1">
    <property type="nucleotide sequence ID" value="XM_003745904.3"/>
</dbReference>
<gene>
    <name evidence="8" type="primary">LOC100900070</name>
</gene>
<keyword evidence="7" id="KW-1185">Reference proteome</keyword>
<evidence type="ECO:0000256" key="4">
    <source>
        <dbReference type="ARBA" id="ARBA00022454"/>
    </source>
</evidence>
<dbReference type="GO" id="GO:0034472">
    <property type="term" value="P:snRNA 3'-end processing"/>
    <property type="evidence" value="ECO:0007669"/>
    <property type="project" value="InterPro"/>
</dbReference>
<accession>A0AAJ6QU77</accession>
<comment type="similarity">
    <text evidence="3">Belongs to the Integrator subunit 8 family.</text>
</comment>
<name>A0AAJ6QU77_9ACAR</name>